<sequence length="120" mass="13608">MILSNKNLKFHLSNWLSQNKKIVFTNGCFDLIHQGHKDLLSKAKSLGDILIVGLNSDRSVKRLKGIKRPIQNEKERAKNLCEIGSVDKIIIFEEDTPDRLITEIKPHVLVKGGDYTIDSI</sequence>
<dbReference type="Pfam" id="PF01467">
    <property type="entry name" value="CTP_transf_like"/>
    <property type="match status" value="1"/>
</dbReference>
<feature type="non-terminal residue" evidence="4">
    <location>
        <position position="120"/>
    </location>
</feature>
<name>A0A381WLV0_9ZZZZ</name>
<keyword evidence="2" id="KW-0548">Nucleotidyltransferase</keyword>
<dbReference type="InterPro" id="IPR004821">
    <property type="entry name" value="Cyt_trans-like"/>
</dbReference>
<evidence type="ECO:0000259" key="3">
    <source>
        <dbReference type="Pfam" id="PF01467"/>
    </source>
</evidence>
<accession>A0A381WLV0</accession>
<dbReference type="InterPro" id="IPR014729">
    <property type="entry name" value="Rossmann-like_a/b/a_fold"/>
</dbReference>
<reference evidence="4" key="1">
    <citation type="submission" date="2018-05" db="EMBL/GenBank/DDBJ databases">
        <authorList>
            <person name="Lanie J.A."/>
            <person name="Ng W.-L."/>
            <person name="Kazmierczak K.M."/>
            <person name="Andrzejewski T.M."/>
            <person name="Davidsen T.M."/>
            <person name="Wayne K.J."/>
            <person name="Tettelin H."/>
            <person name="Glass J.I."/>
            <person name="Rusch D."/>
            <person name="Podicherti R."/>
            <person name="Tsui H.-C.T."/>
            <person name="Winkler M.E."/>
        </authorList>
    </citation>
    <scope>NUCLEOTIDE SEQUENCE</scope>
</reference>
<evidence type="ECO:0000256" key="1">
    <source>
        <dbReference type="ARBA" id="ARBA00022679"/>
    </source>
</evidence>
<dbReference type="SUPFAM" id="SSF52374">
    <property type="entry name" value="Nucleotidylyl transferase"/>
    <property type="match status" value="1"/>
</dbReference>
<dbReference type="InterPro" id="IPR050385">
    <property type="entry name" value="Archaeal_FAD_synthase"/>
</dbReference>
<evidence type="ECO:0000256" key="2">
    <source>
        <dbReference type="ARBA" id="ARBA00022695"/>
    </source>
</evidence>
<protein>
    <recommendedName>
        <fullName evidence="3">Cytidyltransferase-like domain-containing protein</fullName>
    </recommendedName>
</protein>
<dbReference type="EMBL" id="UINC01012213">
    <property type="protein sequence ID" value="SVA53455.1"/>
    <property type="molecule type" value="Genomic_DNA"/>
</dbReference>
<dbReference type="PANTHER" id="PTHR43793">
    <property type="entry name" value="FAD SYNTHASE"/>
    <property type="match status" value="1"/>
</dbReference>
<dbReference type="GO" id="GO:0016779">
    <property type="term" value="F:nucleotidyltransferase activity"/>
    <property type="evidence" value="ECO:0007669"/>
    <property type="project" value="UniProtKB-KW"/>
</dbReference>
<evidence type="ECO:0000313" key="4">
    <source>
        <dbReference type="EMBL" id="SVA53455.1"/>
    </source>
</evidence>
<dbReference type="NCBIfam" id="TIGR00125">
    <property type="entry name" value="cyt_tran_rel"/>
    <property type="match status" value="1"/>
</dbReference>
<keyword evidence="1" id="KW-0808">Transferase</keyword>
<organism evidence="4">
    <name type="scientific">marine metagenome</name>
    <dbReference type="NCBI Taxonomy" id="408172"/>
    <lineage>
        <taxon>unclassified sequences</taxon>
        <taxon>metagenomes</taxon>
        <taxon>ecological metagenomes</taxon>
    </lineage>
</organism>
<proteinExistence type="predicted"/>
<dbReference type="PANTHER" id="PTHR43793:SF2">
    <property type="entry name" value="BIFUNCTIONAL PROTEIN HLDE"/>
    <property type="match status" value="1"/>
</dbReference>
<dbReference type="AlphaFoldDB" id="A0A381WLV0"/>
<gene>
    <name evidence="4" type="ORF">METZ01_LOCUS106309</name>
</gene>
<dbReference type="Gene3D" id="3.40.50.620">
    <property type="entry name" value="HUPs"/>
    <property type="match status" value="1"/>
</dbReference>
<feature type="domain" description="Cytidyltransferase-like" evidence="3">
    <location>
        <begin position="24"/>
        <end position="118"/>
    </location>
</feature>